<name>A0ABQ3XP25_9ACTN</name>
<dbReference type="PANTHER" id="PTHR30419">
    <property type="entry name" value="HTH-TYPE TRANSCRIPTIONAL REGULATOR YBHD"/>
    <property type="match status" value="1"/>
</dbReference>
<organism evidence="2 3">
    <name type="scientific">Actinoplanes couchii</name>
    <dbReference type="NCBI Taxonomy" id="403638"/>
    <lineage>
        <taxon>Bacteria</taxon>
        <taxon>Bacillati</taxon>
        <taxon>Actinomycetota</taxon>
        <taxon>Actinomycetes</taxon>
        <taxon>Micromonosporales</taxon>
        <taxon>Micromonosporaceae</taxon>
        <taxon>Actinoplanes</taxon>
    </lineage>
</organism>
<comment type="caution">
    <text evidence="2">The sequence shown here is derived from an EMBL/GenBank/DDBJ whole genome shotgun (WGS) entry which is preliminary data.</text>
</comment>
<feature type="domain" description="HTH lysR-type" evidence="1">
    <location>
        <begin position="1"/>
        <end position="59"/>
    </location>
</feature>
<dbReference type="PROSITE" id="PS50931">
    <property type="entry name" value="HTH_LYSR"/>
    <property type="match status" value="1"/>
</dbReference>
<evidence type="ECO:0000259" key="1">
    <source>
        <dbReference type="PROSITE" id="PS50931"/>
    </source>
</evidence>
<dbReference type="Proteomes" id="UP000612282">
    <property type="component" value="Unassembled WGS sequence"/>
</dbReference>
<keyword evidence="3" id="KW-1185">Reference proteome</keyword>
<dbReference type="PANTHER" id="PTHR30419:SF8">
    <property type="entry name" value="NITROGEN ASSIMILATION TRANSCRIPTIONAL ACTIVATOR-RELATED"/>
    <property type="match status" value="1"/>
</dbReference>
<evidence type="ECO:0000313" key="2">
    <source>
        <dbReference type="EMBL" id="GID60266.1"/>
    </source>
</evidence>
<dbReference type="InterPro" id="IPR036390">
    <property type="entry name" value="WH_DNA-bd_sf"/>
</dbReference>
<dbReference type="Pfam" id="PF00126">
    <property type="entry name" value="HTH_1"/>
    <property type="match status" value="1"/>
</dbReference>
<reference evidence="2 3" key="1">
    <citation type="submission" date="2021-01" db="EMBL/GenBank/DDBJ databases">
        <title>Whole genome shotgun sequence of Actinoplanes couchii NBRC 106145.</title>
        <authorList>
            <person name="Komaki H."/>
            <person name="Tamura T."/>
        </authorList>
    </citation>
    <scope>NUCLEOTIDE SEQUENCE [LARGE SCALE GENOMIC DNA]</scope>
    <source>
        <strain evidence="2 3">NBRC 106145</strain>
    </source>
</reference>
<dbReference type="InterPro" id="IPR000847">
    <property type="entry name" value="LysR_HTH_N"/>
</dbReference>
<dbReference type="EMBL" id="BOMG01000105">
    <property type="protein sequence ID" value="GID60266.1"/>
    <property type="molecule type" value="Genomic_DNA"/>
</dbReference>
<dbReference type="InterPro" id="IPR036388">
    <property type="entry name" value="WH-like_DNA-bd_sf"/>
</dbReference>
<dbReference type="SUPFAM" id="SSF46785">
    <property type="entry name" value="Winged helix' DNA-binding domain"/>
    <property type="match status" value="1"/>
</dbReference>
<proteinExistence type="predicted"/>
<dbReference type="RefSeq" id="WP_203807122.1">
    <property type="nucleotide sequence ID" value="NZ_BAAAQE010000105.1"/>
</dbReference>
<dbReference type="Gene3D" id="1.10.10.10">
    <property type="entry name" value="Winged helix-like DNA-binding domain superfamily/Winged helix DNA-binding domain"/>
    <property type="match status" value="1"/>
</dbReference>
<protein>
    <submittedName>
        <fullName evidence="2">LysR family transcriptional regulator</fullName>
    </submittedName>
</protein>
<accession>A0ABQ3XP25</accession>
<gene>
    <name evidence="2" type="ORF">Aco03nite_086700</name>
</gene>
<sequence length="294" mass="31369">MDLIASCVAFIAVSRHASFTHGAAAAGIPQPVASRRIAALEQHLGAPVLDRTSRTVTLTPFGRDMLASAQRLVDFADVLSDAADRSRRKAFDLAVPACSTPLALARLIAEAERHDLFFDVVPADPGVRTDLMRAGEVHASITAVPAADGTWQVPLGVAGDLPRTGPTLYLEQLRPDRGGEADRRVWVQPEDDVPHVLDRIVRLAGAVGLHRHQIATARSVPGAVARGLGGHDLVLCSRAEADSFGLSWWPIGEEAFARGYDVVCTSKDDGRRLRTILSAAIAACVGAEDEENQQ</sequence>
<dbReference type="InterPro" id="IPR050950">
    <property type="entry name" value="HTH-type_LysR_regulators"/>
</dbReference>
<evidence type="ECO:0000313" key="3">
    <source>
        <dbReference type="Proteomes" id="UP000612282"/>
    </source>
</evidence>